<keyword evidence="2" id="KW-0238">DNA-binding</keyword>
<gene>
    <name evidence="7" type="ORF">AS194_11220</name>
</gene>
<evidence type="ECO:0000256" key="4">
    <source>
        <dbReference type="PIRSR" id="PIRSR606118-50"/>
    </source>
</evidence>
<dbReference type="GO" id="GO:0000150">
    <property type="term" value="F:DNA strand exchange activity"/>
    <property type="evidence" value="ECO:0007669"/>
    <property type="project" value="InterPro"/>
</dbReference>
<accession>A0A0T6DNZ5</accession>
<sequence length="210" mass="23963">MFIRAYLRASTKEQDAKRAKSELIAFANDHGHKIAAFYVENESGAILVRPKLMQLIEDAHKGDVILVEQIDRLARLNQADWDTLKRMLSEKKLSIVSKELPTSYMALQPERSTEFMSSVLQAINAMMLDMLAAIARKDYEDRRNRQMQGIARAKAEGKYSGRRKDIEKRKIIASLLKSGHSYSEIQGMTKCSRHLIADVAKERPKMLSTH</sequence>
<dbReference type="Gene3D" id="3.40.50.1390">
    <property type="entry name" value="Resolvase, N-terminal catalytic domain"/>
    <property type="match status" value="1"/>
</dbReference>
<dbReference type="STRING" id="554343.AS194_11220"/>
<dbReference type="PROSITE" id="PS00398">
    <property type="entry name" value="RECOMBINASES_2"/>
    <property type="match status" value="1"/>
</dbReference>
<dbReference type="AlphaFoldDB" id="A0A0T6DNZ5"/>
<dbReference type="PROSITE" id="PS00397">
    <property type="entry name" value="RECOMBINASES_1"/>
    <property type="match status" value="1"/>
</dbReference>
<comment type="caution">
    <text evidence="7">The sequence shown here is derived from an EMBL/GenBank/DDBJ whole genome shotgun (WGS) entry which is preliminary data.</text>
</comment>
<keyword evidence="3" id="KW-0233">DNA recombination</keyword>
<name>A0A0T6DNZ5_9GAMM</name>
<dbReference type="PROSITE" id="PS51736">
    <property type="entry name" value="RECOMBINASES_3"/>
    <property type="match status" value="1"/>
</dbReference>
<dbReference type="InterPro" id="IPR006118">
    <property type="entry name" value="Recombinase_CS"/>
</dbReference>
<evidence type="ECO:0000313" key="7">
    <source>
        <dbReference type="EMBL" id="KRU21695.1"/>
    </source>
</evidence>
<dbReference type="Proteomes" id="UP000051202">
    <property type="component" value="Unassembled WGS sequence"/>
</dbReference>
<dbReference type="SMART" id="SM00857">
    <property type="entry name" value="Resolvase"/>
    <property type="match status" value="1"/>
</dbReference>
<evidence type="ECO:0000256" key="2">
    <source>
        <dbReference type="ARBA" id="ARBA00023125"/>
    </source>
</evidence>
<evidence type="ECO:0000256" key="5">
    <source>
        <dbReference type="PROSITE-ProRule" id="PRU10137"/>
    </source>
</evidence>
<dbReference type="GO" id="GO:0003677">
    <property type="term" value="F:DNA binding"/>
    <property type="evidence" value="ECO:0007669"/>
    <property type="project" value="UniProtKB-KW"/>
</dbReference>
<dbReference type="CDD" id="cd03767">
    <property type="entry name" value="SR_Res_par"/>
    <property type="match status" value="1"/>
</dbReference>
<keyword evidence="1" id="KW-0229">DNA integration</keyword>
<dbReference type="InterPro" id="IPR036162">
    <property type="entry name" value="Resolvase-like_N_sf"/>
</dbReference>
<dbReference type="EMBL" id="LNDJ01000098">
    <property type="protein sequence ID" value="KRU21695.1"/>
    <property type="molecule type" value="Genomic_DNA"/>
</dbReference>
<feature type="domain" description="Resolvase/invertase-type recombinase catalytic" evidence="6">
    <location>
        <begin position="2"/>
        <end position="157"/>
    </location>
</feature>
<feature type="active site" description="O-(5'-phospho-DNA)-serine intermediate" evidence="4 5">
    <location>
        <position position="10"/>
    </location>
</feature>
<evidence type="ECO:0000259" key="6">
    <source>
        <dbReference type="PROSITE" id="PS51736"/>
    </source>
</evidence>
<organism evidence="7 8">
    <name type="scientific">Psychrobacter piscatorii</name>
    <dbReference type="NCBI Taxonomy" id="554343"/>
    <lineage>
        <taxon>Bacteria</taxon>
        <taxon>Pseudomonadati</taxon>
        <taxon>Pseudomonadota</taxon>
        <taxon>Gammaproteobacteria</taxon>
        <taxon>Moraxellales</taxon>
        <taxon>Moraxellaceae</taxon>
        <taxon>Psychrobacter</taxon>
    </lineage>
</organism>
<evidence type="ECO:0000313" key="8">
    <source>
        <dbReference type="Proteomes" id="UP000051202"/>
    </source>
</evidence>
<dbReference type="SUPFAM" id="SSF53041">
    <property type="entry name" value="Resolvase-like"/>
    <property type="match status" value="1"/>
</dbReference>
<proteinExistence type="predicted"/>
<protein>
    <submittedName>
        <fullName evidence="7">Resolvase</fullName>
    </submittedName>
</protein>
<dbReference type="InterPro" id="IPR006119">
    <property type="entry name" value="Resolv_N"/>
</dbReference>
<keyword evidence="8" id="KW-1185">Reference proteome</keyword>
<dbReference type="RefSeq" id="WP_058025516.1">
    <property type="nucleotide sequence ID" value="NZ_LNDJ01000098.1"/>
</dbReference>
<dbReference type="PANTHER" id="PTHR30461">
    <property type="entry name" value="DNA-INVERTASE FROM LAMBDOID PROPHAGE"/>
    <property type="match status" value="1"/>
</dbReference>
<dbReference type="PANTHER" id="PTHR30461:SF25">
    <property type="entry name" value="RESOLVASE-RELATED"/>
    <property type="match status" value="1"/>
</dbReference>
<evidence type="ECO:0000256" key="1">
    <source>
        <dbReference type="ARBA" id="ARBA00022908"/>
    </source>
</evidence>
<dbReference type="GO" id="GO:0015074">
    <property type="term" value="P:DNA integration"/>
    <property type="evidence" value="ECO:0007669"/>
    <property type="project" value="UniProtKB-KW"/>
</dbReference>
<evidence type="ECO:0000256" key="3">
    <source>
        <dbReference type="ARBA" id="ARBA00023172"/>
    </source>
</evidence>
<reference evidence="7 8" key="1">
    <citation type="submission" date="2015-11" db="EMBL/GenBank/DDBJ databases">
        <title>Permanent draft genome of Psychrobacter piscatorii LQ58.</title>
        <authorList>
            <person name="Zhou M."/>
            <person name="Dong B."/>
            <person name="Liu Q."/>
        </authorList>
    </citation>
    <scope>NUCLEOTIDE SEQUENCE [LARGE SCALE GENOMIC DNA]</scope>
    <source>
        <strain evidence="7 8">LQ58</strain>
    </source>
</reference>
<dbReference type="FunFam" id="3.40.50.1390:FF:000010">
    <property type="entry name" value="Recombinase resolvase family"/>
    <property type="match status" value="1"/>
</dbReference>
<dbReference type="Pfam" id="PF00239">
    <property type="entry name" value="Resolvase"/>
    <property type="match status" value="1"/>
</dbReference>
<dbReference type="InterPro" id="IPR050639">
    <property type="entry name" value="SSR_resolvase"/>
</dbReference>